<dbReference type="GO" id="GO:0009288">
    <property type="term" value="C:bacterial-type flagellum"/>
    <property type="evidence" value="ECO:0007669"/>
    <property type="project" value="InterPro"/>
</dbReference>
<evidence type="ECO:0000256" key="1">
    <source>
        <dbReference type="ARBA" id="ARBA00004413"/>
    </source>
</evidence>
<protein>
    <recommendedName>
        <fullName evidence="3">Flagellar FliJ protein</fullName>
    </recommendedName>
</protein>
<keyword evidence="12" id="KW-0966">Cell projection</keyword>
<keyword evidence="4" id="KW-0813">Transport</keyword>
<dbReference type="GO" id="GO:0015031">
    <property type="term" value="P:protein transport"/>
    <property type="evidence" value="ECO:0007669"/>
    <property type="project" value="UniProtKB-KW"/>
</dbReference>
<keyword evidence="10" id="KW-1006">Bacterial flagellum protein export</keyword>
<dbReference type="Gene3D" id="1.10.287.1700">
    <property type="match status" value="1"/>
</dbReference>
<dbReference type="InterPro" id="IPR053716">
    <property type="entry name" value="Flag_assembly_chemotaxis_eff"/>
</dbReference>
<organism evidence="12 13">
    <name type="scientific">Desulfovibrio fairfieldensis</name>
    <dbReference type="NCBI Taxonomy" id="44742"/>
    <lineage>
        <taxon>Bacteria</taxon>
        <taxon>Pseudomonadati</taxon>
        <taxon>Thermodesulfobacteriota</taxon>
        <taxon>Desulfovibrionia</taxon>
        <taxon>Desulfovibrionales</taxon>
        <taxon>Desulfovibrionaceae</taxon>
        <taxon>Desulfovibrio</taxon>
    </lineage>
</organism>
<keyword evidence="12" id="KW-0969">Cilium</keyword>
<dbReference type="Pfam" id="PF02050">
    <property type="entry name" value="FliJ"/>
    <property type="match status" value="1"/>
</dbReference>
<accession>A0A0X8JHU6</accession>
<dbReference type="STRING" id="44742.AXF13_02555"/>
<keyword evidence="12" id="KW-0282">Flagellum</keyword>
<keyword evidence="8" id="KW-0653">Protein transport</keyword>
<keyword evidence="7" id="KW-1005">Bacterial flagellum biogenesis</keyword>
<dbReference type="RefSeq" id="WP_008686187.1">
    <property type="nucleotide sequence ID" value="NZ_CP014229.1"/>
</dbReference>
<keyword evidence="11" id="KW-0175">Coiled coil</keyword>
<dbReference type="NCBIfam" id="TIGR02473">
    <property type="entry name" value="flagell_FliJ"/>
    <property type="match status" value="1"/>
</dbReference>
<dbReference type="Proteomes" id="UP000069241">
    <property type="component" value="Chromosome"/>
</dbReference>
<dbReference type="AlphaFoldDB" id="A0A0X8JHU6"/>
<evidence type="ECO:0000256" key="8">
    <source>
        <dbReference type="ARBA" id="ARBA00022927"/>
    </source>
</evidence>
<feature type="coiled-coil region" evidence="11">
    <location>
        <begin position="18"/>
        <end position="52"/>
    </location>
</feature>
<dbReference type="EMBL" id="CP014229">
    <property type="protein sequence ID" value="AMD89079.1"/>
    <property type="molecule type" value="Genomic_DNA"/>
</dbReference>
<evidence type="ECO:0000256" key="3">
    <source>
        <dbReference type="ARBA" id="ARBA00020392"/>
    </source>
</evidence>
<dbReference type="GO" id="GO:0044781">
    <property type="term" value="P:bacterial-type flagellum organization"/>
    <property type="evidence" value="ECO:0007669"/>
    <property type="project" value="UniProtKB-KW"/>
</dbReference>
<keyword evidence="9" id="KW-0472">Membrane</keyword>
<evidence type="ECO:0000256" key="7">
    <source>
        <dbReference type="ARBA" id="ARBA00022795"/>
    </source>
</evidence>
<comment type="similarity">
    <text evidence="2">Belongs to the FliJ family.</text>
</comment>
<dbReference type="GO" id="GO:0006935">
    <property type="term" value="P:chemotaxis"/>
    <property type="evidence" value="ECO:0007669"/>
    <property type="project" value="UniProtKB-KW"/>
</dbReference>
<sequence>MPFRFKMQKVLDYREQLEEEAKVRLATAQRRFQEARERLDALQAELRGAQDRLCNEALMEAGERWLLEQYVKGLRGDVAAASLQARMLAQMVEEARNLLAARAIDKKLLEKLKERQKHYHAREEQLKEQRFNDEIATLRYKAPSF</sequence>
<gene>
    <name evidence="12" type="ORF">AXF13_02555</name>
</gene>
<dbReference type="KEGG" id="dfi:AXF13_02555"/>
<name>A0A0X8JHU6_9BACT</name>
<evidence type="ECO:0000256" key="4">
    <source>
        <dbReference type="ARBA" id="ARBA00022448"/>
    </source>
</evidence>
<dbReference type="InterPro" id="IPR012823">
    <property type="entry name" value="Flagell_FliJ"/>
</dbReference>
<evidence type="ECO:0000313" key="12">
    <source>
        <dbReference type="EMBL" id="AMD89079.1"/>
    </source>
</evidence>
<evidence type="ECO:0000256" key="5">
    <source>
        <dbReference type="ARBA" id="ARBA00022475"/>
    </source>
</evidence>
<keyword evidence="5" id="KW-1003">Cell membrane</keyword>
<keyword evidence="13" id="KW-1185">Reference proteome</keyword>
<evidence type="ECO:0000256" key="11">
    <source>
        <dbReference type="SAM" id="Coils"/>
    </source>
</evidence>
<evidence type="ECO:0000256" key="2">
    <source>
        <dbReference type="ARBA" id="ARBA00010004"/>
    </source>
</evidence>
<reference evidence="13" key="1">
    <citation type="submission" date="2016-02" db="EMBL/GenBank/DDBJ databases">
        <authorList>
            <person name="Holder M.E."/>
            <person name="Ajami N.J."/>
            <person name="Petrosino J.F."/>
        </authorList>
    </citation>
    <scope>NUCLEOTIDE SEQUENCE [LARGE SCALE GENOMIC DNA]</scope>
    <source>
        <strain evidence="13">CCUG 45958</strain>
    </source>
</reference>
<proteinExistence type="inferred from homology"/>
<comment type="subcellular location">
    <subcellularLocation>
        <location evidence="1">Cell membrane</location>
        <topology evidence="1">Peripheral membrane protein</topology>
        <orientation evidence="1">Cytoplasmic side</orientation>
    </subcellularLocation>
</comment>
<dbReference type="GO" id="GO:0005886">
    <property type="term" value="C:plasma membrane"/>
    <property type="evidence" value="ECO:0007669"/>
    <property type="project" value="UniProtKB-SubCell"/>
</dbReference>
<evidence type="ECO:0000256" key="10">
    <source>
        <dbReference type="ARBA" id="ARBA00023225"/>
    </source>
</evidence>
<evidence type="ECO:0000256" key="9">
    <source>
        <dbReference type="ARBA" id="ARBA00023136"/>
    </source>
</evidence>
<keyword evidence="6" id="KW-0145">Chemotaxis</keyword>
<dbReference type="GO" id="GO:0071973">
    <property type="term" value="P:bacterial-type flagellum-dependent cell motility"/>
    <property type="evidence" value="ECO:0007669"/>
    <property type="project" value="InterPro"/>
</dbReference>
<evidence type="ECO:0000256" key="6">
    <source>
        <dbReference type="ARBA" id="ARBA00022500"/>
    </source>
</evidence>
<evidence type="ECO:0000313" key="13">
    <source>
        <dbReference type="Proteomes" id="UP000069241"/>
    </source>
</evidence>